<evidence type="ECO:0000313" key="3">
    <source>
        <dbReference type="EMBL" id="XDK32500.1"/>
    </source>
</evidence>
<gene>
    <name evidence="3" type="ORF">AB4Y30_16060</name>
</gene>
<dbReference type="Gene3D" id="3.40.190.10">
    <property type="entry name" value="Periplasmic binding protein-like II"/>
    <property type="match status" value="1"/>
</dbReference>
<proteinExistence type="predicted"/>
<dbReference type="GO" id="GO:1904680">
    <property type="term" value="F:peptide transmembrane transporter activity"/>
    <property type="evidence" value="ECO:0007669"/>
    <property type="project" value="TreeGrafter"/>
</dbReference>
<dbReference type="PROSITE" id="PS51257">
    <property type="entry name" value="PROKAR_LIPOPROTEIN"/>
    <property type="match status" value="1"/>
</dbReference>
<dbReference type="InterPro" id="IPR000914">
    <property type="entry name" value="SBP_5_dom"/>
</dbReference>
<evidence type="ECO:0000256" key="1">
    <source>
        <dbReference type="ARBA" id="ARBA00022729"/>
    </source>
</evidence>
<accession>A0AB39HPS1</accession>
<dbReference type="GO" id="GO:0015833">
    <property type="term" value="P:peptide transport"/>
    <property type="evidence" value="ECO:0007669"/>
    <property type="project" value="TreeGrafter"/>
</dbReference>
<evidence type="ECO:0000259" key="2">
    <source>
        <dbReference type="Pfam" id="PF00496"/>
    </source>
</evidence>
<dbReference type="CDD" id="cd08502">
    <property type="entry name" value="PBP2_NikA_DppA_OppA_like_16"/>
    <property type="match status" value="1"/>
</dbReference>
<dbReference type="AlphaFoldDB" id="A0AB39HPS1"/>
<dbReference type="GO" id="GO:0042597">
    <property type="term" value="C:periplasmic space"/>
    <property type="evidence" value="ECO:0007669"/>
    <property type="project" value="UniProtKB-ARBA"/>
</dbReference>
<dbReference type="InterPro" id="IPR030678">
    <property type="entry name" value="Peptide/Ni-bd"/>
</dbReference>
<protein>
    <submittedName>
        <fullName evidence="3">ABC transporter substrate-binding protein</fullName>
    </submittedName>
</protein>
<dbReference type="EMBL" id="CP162599">
    <property type="protein sequence ID" value="XDK32500.1"/>
    <property type="molecule type" value="Genomic_DNA"/>
</dbReference>
<keyword evidence="1" id="KW-0732">Signal</keyword>
<name>A0AB39HPS1_9BACI</name>
<dbReference type="Gene3D" id="3.10.105.10">
    <property type="entry name" value="Dipeptide-binding Protein, Domain 3"/>
    <property type="match status" value="1"/>
</dbReference>
<dbReference type="Pfam" id="PF00496">
    <property type="entry name" value="SBP_bac_5"/>
    <property type="match status" value="1"/>
</dbReference>
<feature type="domain" description="Solute-binding protein family 5" evidence="2">
    <location>
        <begin position="85"/>
        <end position="441"/>
    </location>
</feature>
<dbReference type="RefSeq" id="WP_368653188.1">
    <property type="nucleotide sequence ID" value="NZ_CP162599.1"/>
</dbReference>
<sequence>MLFRRLFQVLVVFIFTVALIGCSSDDKGADEEGTENSADATEDELHVALYSAPATLDQPMDTGIQSRDIGRLMFETLVTNDSAYKPVPMLADSIDVSEDGLSYTFKLRQGVEFHNGKEMKAEDVVASMDRWMEKSTITGNIFNDAVWTEEDEYTVVLQLAKPSSLTLDTLASSKQAAAIMPKEIVEAAPAEGVEEYIGTGPFKFVEWKQDQYIHFEKYDEYSALEDEPDGLAGKREALVQDIYVHIVTDASTRLAGLKTGEYDIAYQIPNDDYEQIANDENVEPYPATHGELMLVYNKGEGLVTDPKMRQAINAALDMDEIMLGAVVTEDLYWLSPGYMHKDIEAWNSEAGIEYYNQADPDKAKQLLDEAGYNGETLTIISTRDDDVIYNSSVVIQQQLKEIGIEVELEVYDMPTMFKMREDLSTWNMFITGSSVVSTPPQLLALSPTWGGGVNDDKILEQLSAIETSESQEEAKQIWDDIQQYAWEEHVPVSILGGYSMFHAASAKVEGFTTFSGAIFWNTKVNK</sequence>
<dbReference type="PANTHER" id="PTHR30290">
    <property type="entry name" value="PERIPLASMIC BINDING COMPONENT OF ABC TRANSPORTER"/>
    <property type="match status" value="1"/>
</dbReference>
<organism evidence="3">
    <name type="scientific">Ornithinibacillus sp. 4-3</name>
    <dbReference type="NCBI Taxonomy" id="3231488"/>
    <lineage>
        <taxon>Bacteria</taxon>
        <taxon>Bacillati</taxon>
        <taxon>Bacillota</taxon>
        <taxon>Bacilli</taxon>
        <taxon>Bacillales</taxon>
        <taxon>Bacillaceae</taxon>
        <taxon>Ornithinibacillus</taxon>
    </lineage>
</organism>
<dbReference type="PIRSF" id="PIRSF002741">
    <property type="entry name" value="MppA"/>
    <property type="match status" value="1"/>
</dbReference>
<dbReference type="PANTHER" id="PTHR30290:SF38">
    <property type="entry name" value="D,D-DIPEPTIDE-BINDING PERIPLASMIC PROTEIN DDPA-RELATED"/>
    <property type="match status" value="1"/>
</dbReference>
<reference evidence="3" key="1">
    <citation type="submission" date="2024-07" db="EMBL/GenBank/DDBJ databases">
        <title>Halotolerant mesophilic bacterium Ornithinibacillus sp. 4-3, sp. nov., isolated from soil.</title>
        <authorList>
            <person name="Sidarenka A.V."/>
            <person name="Guliayeva D.E."/>
            <person name="Leanovich S.I."/>
            <person name="Hileuskaya K.S."/>
            <person name="Akhremchuk A.E."/>
            <person name="Sikolenko M.A."/>
            <person name="Valentovich L.N."/>
        </authorList>
    </citation>
    <scope>NUCLEOTIDE SEQUENCE</scope>
    <source>
        <strain evidence="3">4-3</strain>
    </source>
</reference>
<dbReference type="InterPro" id="IPR039424">
    <property type="entry name" value="SBP_5"/>
</dbReference>
<dbReference type="GO" id="GO:0043190">
    <property type="term" value="C:ATP-binding cassette (ABC) transporter complex"/>
    <property type="evidence" value="ECO:0007669"/>
    <property type="project" value="InterPro"/>
</dbReference>
<dbReference type="SUPFAM" id="SSF53850">
    <property type="entry name" value="Periplasmic binding protein-like II"/>
    <property type="match status" value="1"/>
</dbReference>